<keyword evidence="13" id="KW-0325">Glycoprotein</keyword>
<feature type="signal peptide" evidence="16">
    <location>
        <begin position="1"/>
        <end position="21"/>
    </location>
</feature>
<accession>G1K8G8</accession>
<keyword evidence="12" id="KW-1015">Disulfide bond</keyword>
<sequence length="245" mass="27064">MFLLLFLIPGLILCECNVSTGEDVQPTAVSPLQDIQKKVNELWSSLLYPHLYEEVLASNGTAYAVCTVKPSTKLDAGMPQVTGQVLFRQTYPYGKLESIFYLDGFPTGANLSGRAIHIHQYGDLSDSCDSAGGHYNPFKVNHPSHPGDFGNFYSKEGKIIKYKANLVATLFGPYTIMGRSVVVHVQEDDLGKGNNKASLENGNAGKRLACCVIGTCNKNQWVKRFSEIMEKRKKRLTRRAQNSPA</sequence>
<keyword evidence="4" id="KW-0964">Secreted</keyword>
<dbReference type="Gene3D" id="2.60.40.200">
    <property type="entry name" value="Superoxide dismutase, copper/zinc binding domain"/>
    <property type="match status" value="1"/>
</dbReference>
<dbReference type="InterPro" id="IPR001424">
    <property type="entry name" value="SOD_Cu_Zn_dom"/>
</dbReference>
<keyword evidence="5 15" id="KW-0479">Metal-binding</keyword>
<evidence type="ECO:0000259" key="17">
    <source>
        <dbReference type="Pfam" id="PF00080"/>
    </source>
</evidence>
<dbReference type="PRINTS" id="PR00068">
    <property type="entry name" value="CUZNDISMTASE"/>
</dbReference>
<dbReference type="SUPFAM" id="SSF49329">
    <property type="entry name" value="Cu,Zn superoxide dismutase-like"/>
    <property type="match status" value="1"/>
</dbReference>
<evidence type="ECO:0000256" key="1">
    <source>
        <dbReference type="ARBA" id="ARBA00004239"/>
    </source>
</evidence>
<dbReference type="EC" id="1.15.1.1" evidence="15"/>
<dbReference type="GO" id="GO:0005507">
    <property type="term" value="F:copper ion binding"/>
    <property type="evidence" value="ECO:0000318"/>
    <property type="project" value="GO_Central"/>
</dbReference>
<evidence type="ECO:0000256" key="4">
    <source>
        <dbReference type="ARBA" id="ARBA00022525"/>
    </source>
</evidence>
<evidence type="ECO:0000256" key="12">
    <source>
        <dbReference type="ARBA" id="ARBA00023157"/>
    </source>
</evidence>
<dbReference type="GeneID" id="100557296"/>
<evidence type="ECO:0000256" key="9">
    <source>
        <dbReference type="ARBA" id="ARBA00023002"/>
    </source>
</evidence>
<dbReference type="Pfam" id="PF00080">
    <property type="entry name" value="Sod_Cu"/>
    <property type="match status" value="1"/>
</dbReference>
<evidence type="ECO:0000256" key="7">
    <source>
        <dbReference type="ARBA" id="ARBA00022833"/>
    </source>
</evidence>
<keyword evidence="6 16" id="KW-0732">Signal</keyword>
<keyword evidence="7 15" id="KW-0862">Zinc</keyword>
<comment type="function">
    <text evidence="15">Destroys radicals which are normally produced within the cells and which are toxic to biological systems.</text>
</comment>
<evidence type="ECO:0000256" key="13">
    <source>
        <dbReference type="ARBA" id="ARBA00023180"/>
    </source>
</evidence>
<reference evidence="18 19" key="1">
    <citation type="submission" date="2009-12" db="EMBL/GenBank/DDBJ databases">
        <title>The Genome Sequence of Anolis carolinensis (Green Anole Lizard).</title>
        <authorList>
            <consortium name="The Genome Sequencing Platform"/>
            <person name="Di Palma F."/>
            <person name="Alfoldi J."/>
            <person name="Heiman D."/>
            <person name="Young S."/>
            <person name="Grabherr M."/>
            <person name="Johnson J."/>
            <person name="Lander E.S."/>
            <person name="Lindblad-Toh K."/>
        </authorList>
    </citation>
    <scope>NUCLEOTIDE SEQUENCE [LARGE SCALE GENOMIC DNA]</scope>
    <source>
        <strain evidence="18 19">JBL SC #1</strain>
    </source>
</reference>
<dbReference type="PANTHER" id="PTHR10003">
    <property type="entry name" value="SUPEROXIDE DISMUTASE CU-ZN -RELATED"/>
    <property type="match status" value="1"/>
</dbReference>
<evidence type="ECO:0000256" key="8">
    <source>
        <dbReference type="ARBA" id="ARBA00022862"/>
    </source>
</evidence>
<dbReference type="Ensembl" id="ENSACAT00000000363.3">
    <property type="protein sequence ID" value="ENSACAP00000000349.3"/>
    <property type="gene ID" value="ENSACAG00000000410.3"/>
</dbReference>
<comment type="similarity">
    <text evidence="3 15">Belongs to the Cu-Zn superoxide dismutase family.</text>
</comment>
<evidence type="ECO:0000256" key="14">
    <source>
        <dbReference type="ARBA" id="ARBA00060347"/>
    </source>
</evidence>
<dbReference type="RefSeq" id="XP_008109486.1">
    <property type="nucleotide sequence ID" value="XM_008111279.3"/>
</dbReference>
<comment type="catalytic activity">
    <reaction evidence="15">
        <text>2 superoxide + 2 H(+) = H2O2 + O2</text>
        <dbReference type="Rhea" id="RHEA:20696"/>
        <dbReference type="ChEBI" id="CHEBI:15378"/>
        <dbReference type="ChEBI" id="CHEBI:15379"/>
        <dbReference type="ChEBI" id="CHEBI:16240"/>
        <dbReference type="ChEBI" id="CHEBI:18421"/>
        <dbReference type="EC" id="1.15.1.1"/>
    </reaction>
</comment>
<dbReference type="Proteomes" id="UP000001646">
    <property type="component" value="Chromosome 5"/>
</dbReference>
<dbReference type="GO" id="GO:0005794">
    <property type="term" value="C:Golgi apparatus"/>
    <property type="evidence" value="ECO:0007669"/>
    <property type="project" value="UniProtKB-SubCell"/>
</dbReference>
<comment type="cofactor">
    <cofactor evidence="15">
        <name>Zn(2+)</name>
        <dbReference type="ChEBI" id="CHEBI:29105"/>
    </cofactor>
    <text evidence="15">Binds 1 zinc ion per subunit.</text>
</comment>
<dbReference type="InParanoid" id="G1K8G8"/>
<comment type="function">
    <text evidence="14">Protect the extracellular space from toxic effect of reactive oxygen intermediates by converting superoxide radicals into hydrogen peroxide and oxygen.</text>
</comment>
<evidence type="ECO:0000256" key="10">
    <source>
        <dbReference type="ARBA" id="ARBA00023008"/>
    </source>
</evidence>
<dbReference type="STRING" id="28377.ENSACAP00000000349"/>
<proteinExistence type="inferred from homology"/>
<feature type="domain" description="Superoxide dismutase copper/zinc binding" evidence="17">
    <location>
        <begin position="81"/>
        <end position="213"/>
    </location>
</feature>
<dbReference type="CDD" id="cd00305">
    <property type="entry name" value="Cu-Zn_Superoxide_Dismutase"/>
    <property type="match status" value="1"/>
</dbReference>
<comment type="cofactor">
    <cofactor evidence="15">
        <name>Cu cation</name>
        <dbReference type="ChEBI" id="CHEBI:23378"/>
    </cofactor>
    <text evidence="15">Binds 1 copper ion per subunit.</text>
</comment>
<feature type="chain" id="PRO_5032379398" description="Superoxide dismutase [Cu-Zn]" evidence="16">
    <location>
        <begin position="22"/>
        <end position="245"/>
    </location>
</feature>
<reference evidence="18" key="2">
    <citation type="submission" date="2025-08" db="UniProtKB">
        <authorList>
            <consortium name="Ensembl"/>
        </authorList>
    </citation>
    <scope>IDENTIFICATION</scope>
</reference>
<dbReference type="GO" id="GO:0004784">
    <property type="term" value="F:superoxide dismutase activity"/>
    <property type="evidence" value="ECO:0000318"/>
    <property type="project" value="GO_Central"/>
</dbReference>
<evidence type="ECO:0000256" key="11">
    <source>
        <dbReference type="ARBA" id="ARBA00023034"/>
    </source>
</evidence>
<evidence type="ECO:0000256" key="15">
    <source>
        <dbReference type="RuleBase" id="RU000393"/>
    </source>
</evidence>
<dbReference type="FunFam" id="2.60.40.200:FF:000008">
    <property type="entry name" value="Superoxide dismutase [Cu-Zn]"/>
    <property type="match status" value="1"/>
</dbReference>
<evidence type="ECO:0000256" key="2">
    <source>
        <dbReference type="ARBA" id="ARBA00004601"/>
    </source>
</evidence>
<protein>
    <recommendedName>
        <fullName evidence="15">Superoxide dismutase [Cu-Zn]</fullName>
        <ecNumber evidence="15">1.15.1.1</ecNumber>
    </recommendedName>
</protein>
<dbReference type="KEGG" id="acs:100557296"/>
<reference evidence="18" key="3">
    <citation type="submission" date="2025-09" db="UniProtKB">
        <authorList>
            <consortium name="Ensembl"/>
        </authorList>
    </citation>
    <scope>IDENTIFICATION</scope>
</reference>
<dbReference type="CTD" id="6649"/>
<dbReference type="HOGENOM" id="CLU_056632_3_1_1"/>
<dbReference type="InterPro" id="IPR018152">
    <property type="entry name" value="SOD_Cu/Zn_BS"/>
</dbReference>
<keyword evidence="9 15" id="KW-0560">Oxidoreductase</keyword>
<keyword evidence="8" id="KW-0049">Antioxidant</keyword>
<dbReference type="PROSITE" id="PS00087">
    <property type="entry name" value="SOD_CU_ZN_1"/>
    <property type="match status" value="1"/>
</dbReference>
<evidence type="ECO:0000256" key="6">
    <source>
        <dbReference type="ARBA" id="ARBA00022729"/>
    </source>
</evidence>
<comment type="subcellular location">
    <subcellularLocation>
        <location evidence="2">Golgi apparatus</location>
        <location evidence="2">trans-Golgi network</location>
    </subcellularLocation>
    <subcellularLocation>
        <location evidence="1">Secreted</location>
        <location evidence="1">Extracellular space</location>
    </subcellularLocation>
</comment>
<dbReference type="PROSITE" id="PS00332">
    <property type="entry name" value="SOD_CU_ZN_2"/>
    <property type="match status" value="1"/>
</dbReference>
<dbReference type="InterPro" id="IPR036423">
    <property type="entry name" value="SOD-like_Cu/Zn_dom_sf"/>
</dbReference>
<dbReference type="eggNOG" id="KOG0441">
    <property type="taxonomic scope" value="Eukaryota"/>
</dbReference>
<evidence type="ECO:0000256" key="3">
    <source>
        <dbReference type="ARBA" id="ARBA00010457"/>
    </source>
</evidence>
<dbReference type="InterPro" id="IPR024134">
    <property type="entry name" value="SOD_Cu/Zn_/chaperone"/>
</dbReference>
<keyword evidence="10 15" id="KW-0186">Copper</keyword>
<dbReference type="GO" id="GO:0005576">
    <property type="term" value="C:extracellular region"/>
    <property type="evidence" value="ECO:0007669"/>
    <property type="project" value="UniProtKB-SubCell"/>
</dbReference>
<dbReference type="GO" id="GO:0019430">
    <property type="term" value="P:removal of superoxide radicals"/>
    <property type="evidence" value="ECO:0000318"/>
    <property type="project" value="GO_Central"/>
</dbReference>
<evidence type="ECO:0000256" key="5">
    <source>
        <dbReference type="ARBA" id="ARBA00022723"/>
    </source>
</evidence>
<keyword evidence="19" id="KW-1185">Reference proteome</keyword>
<evidence type="ECO:0000313" key="18">
    <source>
        <dbReference type="Ensembl" id="ENSACAP00000000349.3"/>
    </source>
</evidence>
<dbReference type="Bgee" id="ENSACAG00000000410">
    <property type="expression patterns" value="Expressed in liver and 10 other cell types or tissues"/>
</dbReference>
<name>G1K8G8_ANOCA</name>
<dbReference type="AlphaFoldDB" id="G1K8G8"/>
<dbReference type="GeneTree" id="ENSGT00940000162224"/>
<organism evidence="18 19">
    <name type="scientific">Anolis carolinensis</name>
    <name type="common">Green anole</name>
    <name type="synonym">American chameleon</name>
    <dbReference type="NCBI Taxonomy" id="28377"/>
    <lineage>
        <taxon>Eukaryota</taxon>
        <taxon>Metazoa</taxon>
        <taxon>Chordata</taxon>
        <taxon>Craniata</taxon>
        <taxon>Vertebrata</taxon>
        <taxon>Euteleostomi</taxon>
        <taxon>Lepidosauria</taxon>
        <taxon>Squamata</taxon>
        <taxon>Bifurcata</taxon>
        <taxon>Unidentata</taxon>
        <taxon>Episquamata</taxon>
        <taxon>Toxicofera</taxon>
        <taxon>Iguania</taxon>
        <taxon>Dactyloidae</taxon>
        <taxon>Anolis</taxon>
    </lineage>
</organism>
<dbReference type="OrthoDB" id="666972at2759"/>
<evidence type="ECO:0000256" key="16">
    <source>
        <dbReference type="SAM" id="SignalP"/>
    </source>
</evidence>
<keyword evidence="11" id="KW-0333">Golgi apparatus</keyword>
<gene>
    <name evidence="18" type="primary">sod3</name>
</gene>
<evidence type="ECO:0000313" key="19">
    <source>
        <dbReference type="Proteomes" id="UP000001646"/>
    </source>
</evidence>